<dbReference type="KEGG" id="txy:Thexy_0864"/>
<dbReference type="eggNOG" id="COG2204">
    <property type="taxonomic scope" value="Bacteria"/>
</dbReference>
<evidence type="ECO:0000256" key="3">
    <source>
        <dbReference type="ARBA" id="ARBA00024867"/>
    </source>
</evidence>
<dbReference type="PANTHER" id="PTHR44591:SF3">
    <property type="entry name" value="RESPONSE REGULATORY DOMAIN-CONTAINING PROTEIN"/>
    <property type="match status" value="1"/>
</dbReference>
<dbReference type="PANTHER" id="PTHR44591">
    <property type="entry name" value="STRESS RESPONSE REGULATOR PROTEIN 1"/>
    <property type="match status" value="1"/>
</dbReference>
<name>F6BJD7_THEXL</name>
<keyword evidence="2 4" id="KW-0597">Phosphoprotein</keyword>
<dbReference type="InterPro" id="IPR001789">
    <property type="entry name" value="Sig_transdc_resp-reg_receiver"/>
</dbReference>
<dbReference type="Gene3D" id="3.40.50.2300">
    <property type="match status" value="1"/>
</dbReference>
<evidence type="ECO:0000259" key="5">
    <source>
        <dbReference type="PROSITE" id="PS50110"/>
    </source>
</evidence>
<accession>F6BJD7</accession>
<dbReference type="InterPro" id="IPR050595">
    <property type="entry name" value="Bact_response_regulator"/>
</dbReference>
<dbReference type="Pfam" id="PF00072">
    <property type="entry name" value="Response_reg"/>
    <property type="match status" value="1"/>
</dbReference>
<dbReference type="InterPro" id="IPR011006">
    <property type="entry name" value="CheY-like_superfamily"/>
</dbReference>
<dbReference type="RefSeq" id="WP_013787651.1">
    <property type="nucleotide sequence ID" value="NC_015555.1"/>
</dbReference>
<protein>
    <recommendedName>
        <fullName evidence="1">Stage 0 sporulation protein A homolog</fullName>
    </recommendedName>
</protein>
<evidence type="ECO:0000313" key="6">
    <source>
        <dbReference type="EMBL" id="AEF16905.1"/>
    </source>
</evidence>
<evidence type="ECO:0000313" key="7">
    <source>
        <dbReference type="Proteomes" id="UP000007239"/>
    </source>
</evidence>
<evidence type="ECO:0000256" key="2">
    <source>
        <dbReference type="ARBA" id="ARBA00022553"/>
    </source>
</evidence>
<dbReference type="SMART" id="SM00448">
    <property type="entry name" value="REC"/>
    <property type="match status" value="1"/>
</dbReference>
<dbReference type="EMBL" id="CP002739">
    <property type="protein sequence ID" value="AEF16905.1"/>
    <property type="molecule type" value="Genomic_DNA"/>
</dbReference>
<dbReference type="Proteomes" id="UP000007239">
    <property type="component" value="Chromosome"/>
</dbReference>
<evidence type="ECO:0000256" key="1">
    <source>
        <dbReference type="ARBA" id="ARBA00018672"/>
    </source>
</evidence>
<sequence>MKKVLVADDTKNIRMLLTTCLESEGYNVITAKDGEEALEILKNGDVELAFIDIKMPLLSGTEVLRKIRSCGITTPVIIITAFATIKNAIECTKLGAVEYIQKPFTVKRVKSVLEKMIAEHEKTKENDTNNLINEIEKLIDDDNFIEALDMLKKSKVNPDDPRFYLLYYKIYDGLGDKEMSHKFLKAYKIFNEG</sequence>
<evidence type="ECO:0000256" key="4">
    <source>
        <dbReference type="PROSITE-ProRule" id="PRU00169"/>
    </source>
</evidence>
<dbReference type="GO" id="GO:0000160">
    <property type="term" value="P:phosphorelay signal transduction system"/>
    <property type="evidence" value="ECO:0007669"/>
    <property type="project" value="InterPro"/>
</dbReference>
<comment type="function">
    <text evidence="3">May play the central regulatory role in sporulation. It may be an element of the effector pathway responsible for the activation of sporulation genes in response to nutritional stress. Spo0A may act in concert with spo0H (a sigma factor) to control the expression of some genes that are critical to the sporulation process.</text>
</comment>
<reference evidence="6" key="1">
    <citation type="submission" date="2011-05" db="EMBL/GenBank/DDBJ databases">
        <title>Complete sequence of Thermoanaerobacterium xylanolyticum LX-11.</title>
        <authorList>
            <consortium name="US DOE Joint Genome Institute"/>
            <person name="Lucas S."/>
            <person name="Han J."/>
            <person name="Lapidus A."/>
            <person name="Cheng J.-F."/>
            <person name="Goodwin L."/>
            <person name="Pitluck S."/>
            <person name="Peters L."/>
            <person name="Mikhailova N."/>
            <person name="Lu M."/>
            <person name="Han C."/>
            <person name="Tapia R."/>
            <person name="Land M."/>
            <person name="Hauser L."/>
            <person name="Kyrpides N."/>
            <person name="Ivanova N."/>
            <person name="Pagani I."/>
            <person name="Hemme C."/>
            <person name="Woyke T."/>
        </authorList>
    </citation>
    <scope>NUCLEOTIDE SEQUENCE</scope>
    <source>
        <strain evidence="6">LX-11</strain>
    </source>
</reference>
<dbReference type="AlphaFoldDB" id="F6BJD7"/>
<dbReference type="PROSITE" id="PS50110">
    <property type="entry name" value="RESPONSE_REGULATORY"/>
    <property type="match status" value="1"/>
</dbReference>
<dbReference type="STRING" id="858215.Thexy_0864"/>
<organism evidence="6 7">
    <name type="scientific">Thermoanaerobacterium xylanolyticum (strain ATCC 49914 / DSM 7097 / LX-11)</name>
    <dbReference type="NCBI Taxonomy" id="858215"/>
    <lineage>
        <taxon>Bacteria</taxon>
        <taxon>Bacillati</taxon>
        <taxon>Bacillota</taxon>
        <taxon>Clostridia</taxon>
        <taxon>Thermoanaerobacterales</taxon>
        <taxon>Thermoanaerobacteraceae</taxon>
        <taxon>Thermoanaerobacterium</taxon>
    </lineage>
</organism>
<feature type="domain" description="Response regulatory" evidence="5">
    <location>
        <begin position="3"/>
        <end position="117"/>
    </location>
</feature>
<gene>
    <name evidence="6" type="ordered locus">Thexy_0864</name>
</gene>
<proteinExistence type="predicted"/>
<feature type="modified residue" description="4-aspartylphosphate" evidence="4">
    <location>
        <position position="52"/>
    </location>
</feature>
<dbReference type="HOGENOM" id="CLU_000445_69_6_9"/>
<dbReference type="SUPFAM" id="SSF52172">
    <property type="entry name" value="CheY-like"/>
    <property type="match status" value="1"/>
</dbReference>
<dbReference type="CDD" id="cd00156">
    <property type="entry name" value="REC"/>
    <property type="match status" value="1"/>
</dbReference>
<keyword evidence="7" id="KW-1185">Reference proteome</keyword>